<protein>
    <submittedName>
        <fullName evidence="2">Uncharacterized protein</fullName>
    </submittedName>
</protein>
<keyword evidence="3" id="KW-1185">Reference proteome</keyword>
<feature type="chain" id="PRO_5002225050" evidence="1">
    <location>
        <begin position="30"/>
        <end position="94"/>
    </location>
</feature>
<proteinExistence type="predicted"/>
<evidence type="ECO:0000313" key="3">
    <source>
        <dbReference type="Proteomes" id="UP000053593"/>
    </source>
</evidence>
<gene>
    <name evidence="2" type="ORF">GYMLUDRAFT_75150</name>
</gene>
<dbReference type="HOGENOM" id="CLU_2386388_0_0_1"/>
<dbReference type="Proteomes" id="UP000053593">
    <property type="component" value="Unassembled WGS sequence"/>
</dbReference>
<name>A0A0D0C6H6_9AGAR</name>
<organism evidence="2 3">
    <name type="scientific">Collybiopsis luxurians FD-317 M1</name>
    <dbReference type="NCBI Taxonomy" id="944289"/>
    <lineage>
        <taxon>Eukaryota</taxon>
        <taxon>Fungi</taxon>
        <taxon>Dikarya</taxon>
        <taxon>Basidiomycota</taxon>
        <taxon>Agaricomycotina</taxon>
        <taxon>Agaricomycetes</taxon>
        <taxon>Agaricomycetidae</taxon>
        <taxon>Agaricales</taxon>
        <taxon>Marasmiineae</taxon>
        <taxon>Omphalotaceae</taxon>
        <taxon>Collybiopsis</taxon>
        <taxon>Collybiopsis luxurians</taxon>
    </lineage>
</organism>
<evidence type="ECO:0000256" key="1">
    <source>
        <dbReference type="SAM" id="SignalP"/>
    </source>
</evidence>
<reference evidence="2 3" key="1">
    <citation type="submission" date="2014-04" db="EMBL/GenBank/DDBJ databases">
        <title>Evolutionary Origins and Diversification of the Mycorrhizal Mutualists.</title>
        <authorList>
            <consortium name="DOE Joint Genome Institute"/>
            <consortium name="Mycorrhizal Genomics Consortium"/>
            <person name="Kohler A."/>
            <person name="Kuo A."/>
            <person name="Nagy L.G."/>
            <person name="Floudas D."/>
            <person name="Copeland A."/>
            <person name="Barry K.W."/>
            <person name="Cichocki N."/>
            <person name="Veneault-Fourrey C."/>
            <person name="LaButti K."/>
            <person name="Lindquist E.A."/>
            <person name="Lipzen A."/>
            <person name="Lundell T."/>
            <person name="Morin E."/>
            <person name="Murat C."/>
            <person name="Riley R."/>
            <person name="Ohm R."/>
            <person name="Sun H."/>
            <person name="Tunlid A."/>
            <person name="Henrissat B."/>
            <person name="Grigoriev I.V."/>
            <person name="Hibbett D.S."/>
            <person name="Martin F."/>
        </authorList>
    </citation>
    <scope>NUCLEOTIDE SEQUENCE [LARGE SCALE GENOMIC DNA]</scope>
    <source>
        <strain evidence="2 3">FD-317 M1</strain>
    </source>
</reference>
<sequence>MAIWGSLIRSALLVLVEIAGKSKPSRVFAEDTKSPFDNGLAVLPSVFTRPKLKLVRDVRKLIARLKRADRCNQDVLTISIPLALKELSGKHVRI</sequence>
<accession>A0A0D0C6H6</accession>
<dbReference type="AlphaFoldDB" id="A0A0D0C6H6"/>
<feature type="signal peptide" evidence="1">
    <location>
        <begin position="1"/>
        <end position="29"/>
    </location>
</feature>
<dbReference type="EMBL" id="KN834787">
    <property type="protein sequence ID" value="KIK58109.1"/>
    <property type="molecule type" value="Genomic_DNA"/>
</dbReference>
<keyword evidence="1" id="KW-0732">Signal</keyword>
<evidence type="ECO:0000313" key="2">
    <source>
        <dbReference type="EMBL" id="KIK58109.1"/>
    </source>
</evidence>